<dbReference type="GO" id="GO:0097720">
    <property type="term" value="P:calcineurin-mediated signaling"/>
    <property type="evidence" value="ECO:0000318"/>
    <property type="project" value="GO_Central"/>
</dbReference>
<dbReference type="Gene3D" id="3.60.21.10">
    <property type="match status" value="1"/>
</dbReference>
<reference evidence="17 18" key="1">
    <citation type="journal article" date="2004" name="Proc. Natl. Acad. Sci. U.S.A.">
        <title>The diploid genome sequence of Candida albicans.</title>
        <authorList>
            <person name="Jones T."/>
            <person name="Federspiel N.A."/>
            <person name="Chibana H."/>
            <person name="Dungan J."/>
            <person name="Kalman S."/>
            <person name="Magee B.B."/>
            <person name="Newport G."/>
            <person name="Thorstenson Y.R."/>
            <person name="Agabian N."/>
            <person name="Magee P.T."/>
            <person name="Davis R.W."/>
            <person name="Scherer S."/>
        </authorList>
    </citation>
    <scope>NUCLEOTIDE SEQUENCE [LARGE SCALE GENOMIC DNA]</scope>
    <source>
        <strain evidence="18">SC5314 / ATCC MYA-2876</strain>
    </source>
</reference>
<evidence type="ECO:0000256" key="9">
    <source>
        <dbReference type="ARBA" id="ARBA00022912"/>
    </source>
</evidence>
<dbReference type="SUPFAM" id="SSF56300">
    <property type="entry name" value="Metallo-dependent phosphatases"/>
    <property type="match status" value="1"/>
</dbReference>
<dbReference type="PRINTS" id="PR00114">
    <property type="entry name" value="STPHPHTASE"/>
</dbReference>
<dbReference type="AlphaFoldDB" id="A0A1D8PCA8"/>
<dbReference type="CDD" id="cd07416">
    <property type="entry name" value="MPP_PP2B"/>
    <property type="match status" value="1"/>
</dbReference>
<keyword evidence="10" id="KW-0408">Iron</keyword>
<dbReference type="Proteomes" id="UP000000559">
    <property type="component" value="Chromosome 1"/>
</dbReference>
<dbReference type="InterPro" id="IPR004843">
    <property type="entry name" value="Calcineurin-like_PHP"/>
</dbReference>
<comment type="catalytic activity">
    <reaction evidence="11">
        <text>O-phospho-L-seryl-[protein] + H2O = L-seryl-[protein] + phosphate</text>
        <dbReference type="Rhea" id="RHEA:20629"/>
        <dbReference type="Rhea" id="RHEA-COMP:9863"/>
        <dbReference type="Rhea" id="RHEA-COMP:11604"/>
        <dbReference type="ChEBI" id="CHEBI:15377"/>
        <dbReference type="ChEBI" id="CHEBI:29999"/>
        <dbReference type="ChEBI" id="CHEBI:43474"/>
        <dbReference type="ChEBI" id="CHEBI:83421"/>
        <dbReference type="EC" id="3.1.3.16"/>
    </reaction>
</comment>
<comment type="cofactor">
    <cofactor evidence="1">
        <name>Zn(2+)</name>
        <dbReference type="ChEBI" id="CHEBI:29105"/>
    </cofactor>
</comment>
<keyword evidence="9" id="KW-0904">Protein phosphatase</keyword>
<comment type="catalytic activity">
    <reaction evidence="12 13">
        <text>O-phospho-L-threonyl-[protein] + H2O = L-threonyl-[protein] + phosphate</text>
        <dbReference type="Rhea" id="RHEA:47004"/>
        <dbReference type="Rhea" id="RHEA-COMP:11060"/>
        <dbReference type="Rhea" id="RHEA-COMP:11605"/>
        <dbReference type="ChEBI" id="CHEBI:15377"/>
        <dbReference type="ChEBI" id="CHEBI:30013"/>
        <dbReference type="ChEBI" id="CHEBI:43474"/>
        <dbReference type="ChEBI" id="CHEBI:61977"/>
        <dbReference type="EC" id="3.1.3.16"/>
    </reaction>
</comment>
<evidence type="ECO:0000313" key="16">
    <source>
        <dbReference type="CGD" id="CAL0000201614"/>
    </source>
</evidence>
<feature type="compositionally biased region" description="Basic and acidic residues" evidence="14">
    <location>
        <begin position="470"/>
        <end position="484"/>
    </location>
</feature>
<keyword evidence="5" id="KW-0479">Metal-binding</keyword>
<dbReference type="eggNOG" id="KOG0375">
    <property type="taxonomic scope" value="Eukaryota"/>
</dbReference>
<evidence type="ECO:0000256" key="10">
    <source>
        <dbReference type="ARBA" id="ARBA00023004"/>
    </source>
</evidence>
<dbReference type="GO" id="GO:0071473">
    <property type="term" value="P:cellular response to cation stress"/>
    <property type="evidence" value="ECO:0000315"/>
    <property type="project" value="CGD"/>
</dbReference>
<name>A0A1D8PCA8_CANAL</name>
<dbReference type="SMR" id="A0A1D8PCA8"/>
<dbReference type="GO" id="GO:0031505">
    <property type="term" value="P:fungal-type cell wall organization"/>
    <property type="evidence" value="ECO:0000315"/>
    <property type="project" value="CGD"/>
</dbReference>
<accession>A0A1D8PCA8</accession>
<dbReference type="PROSITE" id="PS00125">
    <property type="entry name" value="SER_THR_PHOSPHATASE"/>
    <property type="match status" value="1"/>
</dbReference>
<dbReference type="GO" id="GO:0042981">
    <property type="term" value="P:regulation of apoptotic process"/>
    <property type="evidence" value="ECO:0000315"/>
    <property type="project" value="CGD"/>
</dbReference>
<dbReference type="STRING" id="237561.A0A1D8PCA8"/>
<evidence type="ECO:0000256" key="13">
    <source>
        <dbReference type="RuleBase" id="RU004273"/>
    </source>
</evidence>
<dbReference type="PANTHER" id="PTHR45673">
    <property type="entry name" value="SERINE/THREONINE-PROTEIN PHOSPHATASE 2B CATALYTIC SUBUNIT 1-RELATED"/>
    <property type="match status" value="1"/>
</dbReference>
<dbReference type="GO" id="GO:0005955">
    <property type="term" value="C:calcineurin complex"/>
    <property type="evidence" value="ECO:0000250"/>
    <property type="project" value="CGD"/>
</dbReference>
<dbReference type="OMA" id="YPAACNF"/>
<proteinExistence type="inferred from homology"/>
<evidence type="ECO:0000256" key="7">
    <source>
        <dbReference type="ARBA" id="ARBA00022833"/>
    </source>
</evidence>
<evidence type="ECO:0000313" key="18">
    <source>
        <dbReference type="Proteomes" id="UP000000559"/>
    </source>
</evidence>
<evidence type="ECO:0000256" key="14">
    <source>
        <dbReference type="SAM" id="MobiDB-lite"/>
    </source>
</evidence>
<dbReference type="InterPro" id="IPR029052">
    <property type="entry name" value="Metallo-depent_PP-like"/>
</dbReference>
<dbReference type="InterPro" id="IPR041751">
    <property type="entry name" value="MPP_PP2B"/>
</dbReference>
<sequence>MSGNTVQRNTEQINNALNAIQHRRTTTGNESNTNTNQRQILQNPTGRDYTIYVTDDGEKYSTVERAVKSVDPPATFKPKDEQVFYPNGKPNHQFLKQHFIHEGRLHEHQAIQILKQATHLLSKEPNLLSVPAPVTICGDVHGQYYDLMKLFEVGGDPASTKYLFLGDYVDRGSFSIECLLYLYSLKINYPDTFWMLRGNHECRHLTEYFTFKNECLHKYSEELYEECLVSFNALPLAAIMNEQFFCVHGGLSPQLTSLDSLRKLHRFREPPTKGLMCDLLWADPIEEYDDDNLDQEYVTNVVRGCSFAFTYKAACKFLDRTKLLSVIRAHEAQNAGYRMYKRTKTMGFPSLLTMFSAPNYLDSYNNKAAVLKYENNVMNIRQFNASPHPYWLPHFMDVFTWSLPFVGEKVTDMLVSILNVCTEEELDEDLPFSEAEIGVTPTTTTTGATPVSPKAYPPSSRITSPHKSTKLVESRANEEEKSNDGDDDSEMTLEEKKQALRNKIIAIGKMSRMFQVLREEQENVAHLKELNRGSLPKGSLLHGADGLKNTINSFEEAKAADRVNEALPPSPEDLQRLKQEKNTRIRQQIENQEMSGPVFQRLIRRLSQS</sequence>
<evidence type="ECO:0000256" key="5">
    <source>
        <dbReference type="ARBA" id="ARBA00022723"/>
    </source>
</evidence>
<reference evidence="17 18" key="3">
    <citation type="journal article" date="2013" name="Genome Biol.">
        <title>Assembly of a phased diploid Candida albicans genome facilitates allele-specific measurements and provides a simple model for repeat and indel structure.</title>
        <authorList>
            <person name="Muzzey D."/>
            <person name="Schwartz K."/>
            <person name="Weissman J.S."/>
            <person name="Sherlock G."/>
        </authorList>
    </citation>
    <scope>NUCLEOTIDE SEQUENCE [LARGE SCALE GENOMIC DNA]</scope>
    <source>
        <strain evidence="18">SC5314 / ATCC MYA-2876</strain>
    </source>
</reference>
<dbReference type="EC" id="3.1.3.16" evidence="13"/>
<dbReference type="SMART" id="SM00156">
    <property type="entry name" value="PP2Ac"/>
    <property type="match status" value="1"/>
</dbReference>
<keyword evidence="18" id="KW-1185">Reference proteome</keyword>
<dbReference type="GO" id="GO:0005516">
    <property type="term" value="F:calmodulin binding"/>
    <property type="evidence" value="ECO:0000318"/>
    <property type="project" value="GO_Central"/>
</dbReference>
<feature type="domain" description="Serine/threonine specific protein phosphatases" evidence="15">
    <location>
        <begin position="196"/>
        <end position="201"/>
    </location>
</feature>
<evidence type="ECO:0000256" key="6">
    <source>
        <dbReference type="ARBA" id="ARBA00022801"/>
    </source>
</evidence>
<feature type="compositionally biased region" description="Low complexity" evidence="14">
    <location>
        <begin position="438"/>
        <end position="451"/>
    </location>
</feature>
<dbReference type="GO" id="GO:0071466">
    <property type="term" value="P:cellular response to xenobiotic stimulus"/>
    <property type="evidence" value="ECO:0000315"/>
    <property type="project" value="CGD"/>
</dbReference>
<dbReference type="InterPro" id="IPR043360">
    <property type="entry name" value="PP2B"/>
</dbReference>
<feature type="region of interest" description="Disordered" evidence="14">
    <location>
        <begin position="25"/>
        <end position="45"/>
    </location>
</feature>
<dbReference type="GO" id="GO:0030448">
    <property type="term" value="P:hyphal growth"/>
    <property type="evidence" value="ECO:0000315"/>
    <property type="project" value="CGD"/>
</dbReference>
<dbReference type="CGD" id="CAL0000201614">
    <property type="gene designation" value="CMP1"/>
</dbReference>
<evidence type="ECO:0000256" key="3">
    <source>
        <dbReference type="ARBA" id="ARBA00009905"/>
    </source>
</evidence>
<dbReference type="GO" id="GO:0036180">
    <property type="term" value="P:filamentous growth of a population of unicellular organisms in response to biotic stimulus"/>
    <property type="evidence" value="ECO:0000315"/>
    <property type="project" value="CGD"/>
</dbReference>
<dbReference type="FunCoup" id="A0A1D8PCA8">
    <property type="interactions" value="590"/>
</dbReference>
<comment type="cofactor">
    <cofactor evidence="2">
        <name>Fe(3+)</name>
        <dbReference type="ChEBI" id="CHEBI:29034"/>
    </cofactor>
</comment>
<evidence type="ECO:0000256" key="11">
    <source>
        <dbReference type="ARBA" id="ARBA00047761"/>
    </source>
</evidence>
<keyword evidence="6 13" id="KW-0378">Hydrolase</keyword>
<dbReference type="RefSeq" id="XP_718995.2">
    <property type="nucleotide sequence ID" value="XM_713902.2"/>
</dbReference>
<feature type="compositionally biased region" description="Low complexity" evidence="14">
    <location>
        <begin position="26"/>
        <end position="36"/>
    </location>
</feature>
<evidence type="ECO:0000259" key="15">
    <source>
        <dbReference type="PROSITE" id="PS00125"/>
    </source>
</evidence>
<dbReference type="Pfam" id="PF00149">
    <property type="entry name" value="Metallophos"/>
    <property type="match status" value="1"/>
</dbReference>
<dbReference type="GO" id="GO:0046872">
    <property type="term" value="F:metal ion binding"/>
    <property type="evidence" value="ECO:0007669"/>
    <property type="project" value="UniProtKB-KW"/>
</dbReference>
<evidence type="ECO:0000256" key="12">
    <source>
        <dbReference type="ARBA" id="ARBA00048336"/>
    </source>
</evidence>
<dbReference type="InParanoid" id="A0A1D8PCA8"/>
<keyword evidence="7" id="KW-0862">Zinc</keyword>
<dbReference type="InterPro" id="IPR006186">
    <property type="entry name" value="Ser/Thr-sp_prot-phosphatase"/>
</dbReference>
<dbReference type="VEuPathDB" id="FungiDB:C1_00730C_A"/>
<dbReference type="GO" id="GO:0033192">
    <property type="term" value="F:calmodulin-dependent protein phosphatase activity"/>
    <property type="evidence" value="ECO:0000318"/>
    <property type="project" value="GO_Central"/>
</dbReference>
<dbReference type="GO" id="GO:0005737">
    <property type="term" value="C:cytoplasm"/>
    <property type="evidence" value="ECO:0000318"/>
    <property type="project" value="GO_Central"/>
</dbReference>
<dbReference type="KEGG" id="cal:CAALFM_C100730CA"/>
<evidence type="ECO:0000256" key="2">
    <source>
        <dbReference type="ARBA" id="ARBA00001965"/>
    </source>
</evidence>
<keyword evidence="8" id="KW-0112">Calmodulin-binding</keyword>
<comment type="similarity">
    <text evidence="3">Belongs to the PPP phosphatase family. PP-2B subfamily.</text>
</comment>
<dbReference type="OrthoDB" id="5593063at2759"/>
<dbReference type="GO" id="GO:0004723">
    <property type="term" value="F:calcium-dependent protein serine/threonine phosphatase activity"/>
    <property type="evidence" value="ECO:0000250"/>
    <property type="project" value="CGD"/>
</dbReference>
<evidence type="ECO:0000256" key="1">
    <source>
        <dbReference type="ARBA" id="ARBA00001947"/>
    </source>
</evidence>
<dbReference type="GO" id="GO:0036170">
    <property type="term" value="P:filamentous growth of a population of unicellular organisms in response to starvation"/>
    <property type="evidence" value="ECO:0000315"/>
    <property type="project" value="CGD"/>
</dbReference>
<evidence type="ECO:0000256" key="8">
    <source>
        <dbReference type="ARBA" id="ARBA00022860"/>
    </source>
</evidence>
<dbReference type="GeneID" id="3639328"/>
<comment type="subunit">
    <text evidence="4">Composed of two components (A and B), the A component is the catalytic subunit and the B component confers calcium sensitivity.</text>
</comment>
<dbReference type="EMBL" id="CP017623">
    <property type="protein sequence ID" value="AOW25770.1"/>
    <property type="molecule type" value="Genomic_DNA"/>
</dbReference>
<dbReference type="GO" id="GO:0030447">
    <property type="term" value="P:filamentous growth"/>
    <property type="evidence" value="ECO:0000315"/>
    <property type="project" value="CGD"/>
</dbReference>
<protein>
    <recommendedName>
        <fullName evidence="13">Serine/threonine-protein phosphatase</fullName>
        <ecNumber evidence="13">3.1.3.16</ecNumber>
    </recommendedName>
</protein>
<dbReference type="GO" id="GO:0009267">
    <property type="term" value="P:cellular response to starvation"/>
    <property type="evidence" value="ECO:0000315"/>
    <property type="project" value="CGD"/>
</dbReference>
<dbReference type="GO" id="GO:0044182">
    <property type="term" value="P:filamentous growth of a population of unicellular organisms"/>
    <property type="evidence" value="ECO:0000315"/>
    <property type="project" value="CGD"/>
</dbReference>
<organism evidence="17 18">
    <name type="scientific">Candida albicans (strain SC5314 / ATCC MYA-2876)</name>
    <name type="common">Yeast</name>
    <dbReference type="NCBI Taxonomy" id="237561"/>
    <lineage>
        <taxon>Eukaryota</taxon>
        <taxon>Fungi</taxon>
        <taxon>Dikarya</taxon>
        <taxon>Ascomycota</taxon>
        <taxon>Saccharomycotina</taxon>
        <taxon>Pichiomycetes</taxon>
        <taxon>Debaryomycetaceae</taxon>
        <taxon>Candida/Lodderomyces clade</taxon>
        <taxon>Candida</taxon>
    </lineage>
</organism>
<feature type="region of interest" description="Disordered" evidence="14">
    <location>
        <begin position="438"/>
        <end position="491"/>
    </location>
</feature>
<reference evidence="17 18" key="2">
    <citation type="journal article" date="2007" name="Genome Biol.">
        <title>Assembly of the Candida albicans genome into sixteen supercontigs aligned on the eight chromosomes.</title>
        <authorList>
            <person name="van het Hoog M."/>
            <person name="Rast T.J."/>
            <person name="Martchenko M."/>
            <person name="Grindle S."/>
            <person name="Dignard D."/>
            <person name="Hogues H."/>
            <person name="Cuomo C."/>
            <person name="Berriman M."/>
            <person name="Scherer S."/>
            <person name="Magee B.B."/>
            <person name="Whiteway M."/>
            <person name="Chibana H."/>
            <person name="Nantel A."/>
            <person name="Magee P.T."/>
        </authorList>
    </citation>
    <scope>GENOME REANNOTATION</scope>
    <source>
        <strain evidence="18">SC5314 / ATCC MYA-2876</strain>
    </source>
</reference>
<evidence type="ECO:0000313" key="17">
    <source>
        <dbReference type="EMBL" id="AOW25770.1"/>
    </source>
</evidence>
<evidence type="ECO:0000256" key="4">
    <source>
        <dbReference type="ARBA" id="ARBA00011112"/>
    </source>
</evidence>
<gene>
    <name evidence="16 17" type="primary">CMP1</name>
    <name evidence="17" type="ordered locus">CAALFM_C100730CA</name>
    <name evidence="16" type="ordered locus">orf19.13454</name>
</gene>